<sequence length="198" mass="22495">MAGVQVMPAAVDAAGLRKARVIAAPSGGSGVSTSLFAGDWRRGRARRTSCSVRALRQARSSRSRGGLGIVCNLGGQYEETFDDVQLQLMNYFTYKAVRTVLTQLYEMNPPSYRWFYNFVAVNKPTDGKLFLRALSKERQELAERVMITRLHLYGKWIKKCDHGKMYDKISDENLMLMRERLMETVIWPTDDTNTEKIG</sequence>
<dbReference type="Gene3D" id="1.10.1200.210">
    <property type="entry name" value="Chaperonin-like RbcX"/>
    <property type="match status" value="1"/>
</dbReference>
<dbReference type="InterPro" id="IPR038052">
    <property type="entry name" value="Chaperonin_RbcX_sf"/>
</dbReference>
<protein>
    <recommendedName>
        <fullName evidence="6">Chaperonin-like RbcX protein 2, chloroplastic</fullName>
    </recommendedName>
</protein>
<dbReference type="PANTHER" id="PTHR33791">
    <property type="entry name" value="CHAPERONIN-LIKE RBCX PROTEIN 1, CHLOROPLASTIC"/>
    <property type="match status" value="1"/>
</dbReference>
<keyword evidence="2" id="KW-0143">Chaperone</keyword>
<name>A0ABC8Y4F3_9POAL</name>
<dbReference type="GO" id="GO:0015977">
    <property type="term" value="P:carbon fixation"/>
    <property type="evidence" value="ECO:0007669"/>
    <property type="project" value="UniProtKB-KW"/>
</dbReference>
<dbReference type="EMBL" id="OZ075125">
    <property type="protein sequence ID" value="CAL4936607.1"/>
    <property type="molecule type" value="Genomic_DNA"/>
</dbReference>
<keyword evidence="3" id="KW-0120">Carbon dioxide fixation</keyword>
<evidence type="ECO:0000313" key="5">
    <source>
        <dbReference type="Proteomes" id="UP001497457"/>
    </source>
</evidence>
<organism evidence="4 5">
    <name type="scientific">Urochloa decumbens</name>
    <dbReference type="NCBI Taxonomy" id="240449"/>
    <lineage>
        <taxon>Eukaryota</taxon>
        <taxon>Viridiplantae</taxon>
        <taxon>Streptophyta</taxon>
        <taxon>Embryophyta</taxon>
        <taxon>Tracheophyta</taxon>
        <taxon>Spermatophyta</taxon>
        <taxon>Magnoliopsida</taxon>
        <taxon>Liliopsida</taxon>
        <taxon>Poales</taxon>
        <taxon>Poaceae</taxon>
        <taxon>PACMAD clade</taxon>
        <taxon>Panicoideae</taxon>
        <taxon>Panicodae</taxon>
        <taxon>Paniceae</taxon>
        <taxon>Melinidinae</taxon>
        <taxon>Urochloa</taxon>
    </lineage>
</organism>
<dbReference type="Pfam" id="PF02341">
    <property type="entry name" value="RbcX"/>
    <property type="match status" value="1"/>
</dbReference>
<evidence type="ECO:0008006" key="6">
    <source>
        <dbReference type="Google" id="ProtNLM"/>
    </source>
</evidence>
<keyword evidence="5" id="KW-1185">Reference proteome</keyword>
<proteinExistence type="predicted"/>
<dbReference type="PANTHER" id="PTHR33791:SF1">
    <property type="entry name" value="RUBISCO CHAPERONE RBCX"/>
    <property type="match status" value="1"/>
</dbReference>
<evidence type="ECO:0000313" key="4">
    <source>
        <dbReference type="EMBL" id="CAL4936607.1"/>
    </source>
</evidence>
<dbReference type="SUPFAM" id="SSF158615">
    <property type="entry name" value="RbcX-like"/>
    <property type="match status" value="1"/>
</dbReference>
<dbReference type="InterPro" id="IPR003435">
    <property type="entry name" value="Chaperonin_RcbX"/>
</dbReference>
<evidence type="ECO:0000256" key="2">
    <source>
        <dbReference type="ARBA" id="ARBA00023186"/>
    </source>
</evidence>
<dbReference type="GO" id="GO:0015979">
    <property type="term" value="P:photosynthesis"/>
    <property type="evidence" value="ECO:0007669"/>
    <property type="project" value="UniProtKB-KW"/>
</dbReference>
<accession>A0ABC8Y4F3</accession>
<gene>
    <name evidence="4" type="ORF">URODEC1_LOCUS30025</name>
</gene>
<evidence type="ECO:0000256" key="1">
    <source>
        <dbReference type="ARBA" id="ARBA00022531"/>
    </source>
</evidence>
<reference evidence="4" key="1">
    <citation type="submission" date="2024-10" db="EMBL/GenBank/DDBJ databases">
        <authorList>
            <person name="Ryan C."/>
        </authorList>
    </citation>
    <scope>NUCLEOTIDE SEQUENCE [LARGE SCALE GENOMIC DNA]</scope>
</reference>
<keyword evidence="1" id="KW-0602">Photosynthesis</keyword>
<dbReference type="AlphaFoldDB" id="A0ABC8Y4F3"/>
<evidence type="ECO:0000256" key="3">
    <source>
        <dbReference type="ARBA" id="ARBA00023300"/>
    </source>
</evidence>
<dbReference type="Proteomes" id="UP001497457">
    <property type="component" value="Chromosome 15b"/>
</dbReference>